<feature type="region of interest" description="Disordered" evidence="1">
    <location>
        <begin position="176"/>
        <end position="200"/>
    </location>
</feature>
<name>A0A7T3PGW3_9CAUD</name>
<dbReference type="InterPro" id="IPR012340">
    <property type="entry name" value="NA-bd_OB-fold"/>
</dbReference>
<accession>A0A7T3PGW3</accession>
<sequence length="200" mass="22440">MAKKEASPYQITLKNVRLLFPKIWTPEALEEGQKKKYGAMFGLDPDTPHGKANLKLVKSKIEELKLETWKDKADKIKIKDDRLCLVDGNDMTNQESGEVYDGCADMMIVSAKNEKQFPRVDRNRNPVTEADDVLYPGCYVNAVVRLYVVTDQKKGGNGIFASLEAIQYFAKGDRFGGKPVDADDVFDELGDEDDEDDPLA</sequence>
<dbReference type="InterPro" id="IPR022595">
    <property type="entry name" value="Enc34_ssDNA-bd"/>
</dbReference>
<dbReference type="SUPFAM" id="SSF50249">
    <property type="entry name" value="Nucleic acid-binding proteins"/>
    <property type="match status" value="1"/>
</dbReference>
<protein>
    <submittedName>
        <fullName evidence="2">Putative DNA replication protein</fullName>
    </submittedName>
</protein>
<keyword evidence="3" id="KW-1185">Reference proteome</keyword>
<reference evidence="2 3" key="1">
    <citation type="submission" date="2020-11" db="EMBL/GenBank/DDBJ databases">
        <title>Complete Genome Sequence of Achromobacter phage vB_AchrS_AchV4.</title>
        <authorList>
            <person name="Kaliniene L."/>
            <person name="Noreika A."/>
            <person name="Meskys R."/>
        </authorList>
    </citation>
    <scope>NUCLEOTIDE SEQUENCE [LARGE SCALE GENOMIC DNA]</scope>
</reference>
<dbReference type="Proteomes" id="UP000595170">
    <property type="component" value="Segment"/>
</dbReference>
<gene>
    <name evidence="2" type="ORF">AchV4_0074</name>
</gene>
<evidence type="ECO:0000313" key="3">
    <source>
        <dbReference type="Proteomes" id="UP000595170"/>
    </source>
</evidence>
<proteinExistence type="predicted"/>
<dbReference type="Gene3D" id="2.40.50.140">
    <property type="entry name" value="Nucleic acid-binding proteins"/>
    <property type="match status" value="1"/>
</dbReference>
<evidence type="ECO:0000313" key="2">
    <source>
        <dbReference type="EMBL" id="QPZ53269.1"/>
    </source>
</evidence>
<evidence type="ECO:0000256" key="1">
    <source>
        <dbReference type="SAM" id="MobiDB-lite"/>
    </source>
</evidence>
<dbReference type="Pfam" id="PF10991">
    <property type="entry name" value="Enc34_ssDNA-bd"/>
    <property type="match status" value="1"/>
</dbReference>
<dbReference type="EMBL" id="MW269554">
    <property type="protein sequence ID" value="QPZ53269.1"/>
    <property type="molecule type" value="Genomic_DNA"/>
</dbReference>
<feature type="compositionally biased region" description="Acidic residues" evidence="1">
    <location>
        <begin position="182"/>
        <end position="200"/>
    </location>
</feature>
<organism evidence="2 3">
    <name type="scientific">Achromobacter phage vB_AchrS_AchV4</name>
    <dbReference type="NCBI Taxonomy" id="2796514"/>
    <lineage>
        <taxon>Viruses</taxon>
        <taxon>Duplodnaviria</taxon>
        <taxon>Heunggongvirae</taxon>
        <taxon>Uroviricota</taxon>
        <taxon>Caudoviricetes</taxon>
        <taxon>Casjensviridae</taxon>
        <taxon>Gediminasvirus</taxon>
        <taxon>Gediminasvirus AchV4</taxon>
    </lineage>
</organism>